<feature type="binding site" evidence="9">
    <location>
        <position position="340"/>
    </location>
    <ligand>
        <name>3-phosphoshikimate</name>
        <dbReference type="ChEBI" id="CHEBI:145989"/>
    </ligand>
</feature>
<feature type="binding site" evidence="9">
    <location>
        <position position="120"/>
    </location>
    <ligand>
        <name>phosphoenolpyruvate</name>
        <dbReference type="ChEBI" id="CHEBI:58702"/>
    </ligand>
</feature>
<dbReference type="EC" id="2.5.1.19" evidence="9"/>
<dbReference type="GO" id="GO:0005737">
    <property type="term" value="C:cytoplasm"/>
    <property type="evidence" value="ECO:0007669"/>
    <property type="project" value="UniProtKB-SubCell"/>
</dbReference>
<evidence type="ECO:0000256" key="1">
    <source>
        <dbReference type="ARBA" id="ARBA00002174"/>
    </source>
</evidence>
<dbReference type="InterPro" id="IPR001986">
    <property type="entry name" value="Enolpyruvate_Tfrase_dom"/>
</dbReference>
<feature type="binding site" evidence="9">
    <location>
        <position position="167"/>
    </location>
    <ligand>
        <name>3-phosphoshikimate</name>
        <dbReference type="ChEBI" id="CHEBI:145989"/>
    </ligand>
</feature>
<evidence type="ECO:0000256" key="9">
    <source>
        <dbReference type="HAMAP-Rule" id="MF_00210"/>
    </source>
</evidence>
<dbReference type="FunFam" id="3.65.10.10:FF:000005">
    <property type="entry name" value="3-phosphoshikimate 1-carboxyvinyltransferase"/>
    <property type="match status" value="1"/>
</dbReference>
<dbReference type="Proteomes" id="UP000284177">
    <property type="component" value="Unassembled WGS sequence"/>
</dbReference>
<dbReference type="Pfam" id="PF00275">
    <property type="entry name" value="EPSP_synthase"/>
    <property type="match status" value="1"/>
</dbReference>
<keyword evidence="7 9" id="KW-0057">Aromatic amino acid biosynthesis</keyword>
<dbReference type="SUPFAM" id="SSF55205">
    <property type="entry name" value="EPT/RTPC-like"/>
    <property type="match status" value="1"/>
</dbReference>
<feature type="binding site" evidence="9">
    <location>
        <position position="165"/>
    </location>
    <ligand>
        <name>3-phosphoshikimate</name>
        <dbReference type="ChEBI" id="CHEBI:145989"/>
    </ligand>
</feature>
<feature type="binding site" evidence="9">
    <location>
        <position position="20"/>
    </location>
    <ligand>
        <name>3-phosphoshikimate</name>
        <dbReference type="ChEBI" id="CHEBI:145989"/>
    </ligand>
</feature>
<keyword evidence="6 9" id="KW-0808">Transferase</keyword>
<feature type="active site" description="Proton acceptor" evidence="9">
    <location>
        <position position="313"/>
    </location>
</feature>
<feature type="binding site" evidence="9">
    <location>
        <position position="167"/>
    </location>
    <ligand>
        <name>phosphoenolpyruvate</name>
        <dbReference type="ChEBI" id="CHEBI:58702"/>
    </ligand>
</feature>
<comment type="subunit">
    <text evidence="9">Monomer.</text>
</comment>
<dbReference type="AlphaFoldDB" id="A0A419T9Y1"/>
<comment type="subcellular location">
    <subcellularLocation>
        <location evidence="9">Cytoplasm</location>
    </subcellularLocation>
</comment>
<feature type="binding site" evidence="9">
    <location>
        <position position="313"/>
    </location>
    <ligand>
        <name>3-phosphoshikimate</name>
        <dbReference type="ChEBI" id="CHEBI:145989"/>
    </ligand>
</feature>
<gene>
    <name evidence="9" type="primary">aroA</name>
    <name evidence="11" type="ORF">BET03_00130</name>
</gene>
<dbReference type="InterPro" id="IPR006264">
    <property type="entry name" value="EPSP_synthase"/>
</dbReference>
<comment type="similarity">
    <text evidence="3 9">Belongs to the EPSP synthase family.</text>
</comment>
<comment type="pathway">
    <text evidence="2 9">Metabolic intermediate biosynthesis; chorismate biosynthesis; chorismate from D-erythrose 4-phosphate and phosphoenolpyruvate: step 6/7.</text>
</comment>
<evidence type="ECO:0000256" key="4">
    <source>
        <dbReference type="ARBA" id="ARBA00022490"/>
    </source>
</evidence>
<evidence type="ECO:0000256" key="6">
    <source>
        <dbReference type="ARBA" id="ARBA00022679"/>
    </source>
</evidence>
<evidence type="ECO:0000313" key="11">
    <source>
        <dbReference type="EMBL" id="RKD34276.1"/>
    </source>
</evidence>
<dbReference type="PANTHER" id="PTHR21090">
    <property type="entry name" value="AROM/DEHYDROQUINATE SYNTHASE"/>
    <property type="match status" value="1"/>
</dbReference>
<proteinExistence type="inferred from homology"/>
<dbReference type="OrthoDB" id="9809920at2"/>
<keyword evidence="4 9" id="KW-0963">Cytoplasm</keyword>
<dbReference type="GO" id="GO:0009073">
    <property type="term" value="P:aromatic amino acid family biosynthetic process"/>
    <property type="evidence" value="ECO:0007669"/>
    <property type="project" value="UniProtKB-KW"/>
</dbReference>
<dbReference type="InterPro" id="IPR036968">
    <property type="entry name" value="Enolpyruvate_Tfrase_sf"/>
</dbReference>
<comment type="catalytic activity">
    <reaction evidence="8">
        <text>3-phosphoshikimate + phosphoenolpyruvate = 5-O-(1-carboxyvinyl)-3-phosphoshikimate + phosphate</text>
        <dbReference type="Rhea" id="RHEA:21256"/>
        <dbReference type="ChEBI" id="CHEBI:43474"/>
        <dbReference type="ChEBI" id="CHEBI:57701"/>
        <dbReference type="ChEBI" id="CHEBI:58702"/>
        <dbReference type="ChEBI" id="CHEBI:145989"/>
        <dbReference type="EC" id="2.5.1.19"/>
    </reaction>
    <physiologicalReaction direction="left-to-right" evidence="8">
        <dbReference type="Rhea" id="RHEA:21257"/>
    </physiologicalReaction>
</comment>
<dbReference type="PROSITE" id="PS00104">
    <property type="entry name" value="EPSP_SYNTHASE_1"/>
    <property type="match status" value="1"/>
</dbReference>
<feature type="binding site" evidence="9">
    <location>
        <position position="386"/>
    </location>
    <ligand>
        <name>phosphoenolpyruvate</name>
        <dbReference type="ChEBI" id="CHEBI:58702"/>
    </ligand>
</feature>
<dbReference type="PIRSF" id="PIRSF000505">
    <property type="entry name" value="EPSPS"/>
    <property type="match status" value="1"/>
</dbReference>
<dbReference type="PANTHER" id="PTHR21090:SF5">
    <property type="entry name" value="PENTAFUNCTIONAL AROM POLYPEPTIDE"/>
    <property type="match status" value="1"/>
</dbReference>
<feature type="binding site" evidence="9">
    <location>
        <position position="92"/>
    </location>
    <ligand>
        <name>phosphoenolpyruvate</name>
        <dbReference type="ChEBI" id="CHEBI:58702"/>
    </ligand>
</feature>
<evidence type="ECO:0000256" key="3">
    <source>
        <dbReference type="ARBA" id="ARBA00009948"/>
    </source>
</evidence>
<evidence type="ECO:0000256" key="5">
    <source>
        <dbReference type="ARBA" id="ARBA00022605"/>
    </source>
</evidence>
<evidence type="ECO:0000256" key="2">
    <source>
        <dbReference type="ARBA" id="ARBA00004811"/>
    </source>
</evidence>
<dbReference type="NCBIfam" id="TIGR01356">
    <property type="entry name" value="aroA"/>
    <property type="match status" value="1"/>
</dbReference>
<organism evidence="11 12">
    <name type="scientific">Thermohalobacter berrensis</name>
    <dbReference type="NCBI Taxonomy" id="99594"/>
    <lineage>
        <taxon>Bacteria</taxon>
        <taxon>Bacillati</taxon>
        <taxon>Bacillota</taxon>
        <taxon>Tissierellia</taxon>
        <taxon>Tissierellales</taxon>
        <taxon>Thermohalobacteraceae</taxon>
        <taxon>Thermohalobacter</taxon>
    </lineage>
</organism>
<dbReference type="UniPathway" id="UPA00053">
    <property type="reaction ID" value="UER00089"/>
</dbReference>
<feature type="binding site" evidence="9">
    <location>
        <position position="344"/>
    </location>
    <ligand>
        <name>phosphoenolpyruvate</name>
        <dbReference type="ChEBI" id="CHEBI:58702"/>
    </ligand>
</feature>
<name>A0A419T9Y1_9FIRM</name>
<feature type="binding site" evidence="9">
    <location>
        <position position="25"/>
    </location>
    <ligand>
        <name>3-phosphoshikimate</name>
        <dbReference type="ChEBI" id="CHEBI:145989"/>
    </ligand>
</feature>
<dbReference type="Gene3D" id="3.65.10.10">
    <property type="entry name" value="Enolpyruvate transferase domain"/>
    <property type="match status" value="2"/>
</dbReference>
<comment type="caution">
    <text evidence="9">Lacks conserved residue(s) required for the propagation of feature annotation.</text>
</comment>
<dbReference type="EMBL" id="MCIB01000001">
    <property type="protein sequence ID" value="RKD34276.1"/>
    <property type="molecule type" value="Genomic_DNA"/>
</dbReference>
<dbReference type="PROSITE" id="PS00885">
    <property type="entry name" value="EPSP_SYNTHASE_2"/>
    <property type="match status" value="1"/>
</dbReference>
<feature type="binding site" evidence="9">
    <location>
        <position position="20"/>
    </location>
    <ligand>
        <name>phosphoenolpyruvate</name>
        <dbReference type="ChEBI" id="CHEBI:58702"/>
    </ligand>
</feature>
<protein>
    <recommendedName>
        <fullName evidence="9">3-phosphoshikimate 1-carboxyvinyltransferase</fullName>
        <ecNumber evidence="9">2.5.1.19</ecNumber>
    </recommendedName>
    <alternativeName>
        <fullName evidence="9">5-enolpyruvylshikimate-3-phosphate synthase</fullName>
        <shortName evidence="9">EPSP synthase</shortName>
        <shortName evidence="9">EPSPS</shortName>
    </alternativeName>
</protein>
<dbReference type="HAMAP" id="MF_00210">
    <property type="entry name" value="EPSP_synth"/>
    <property type="match status" value="1"/>
</dbReference>
<dbReference type="InterPro" id="IPR023193">
    <property type="entry name" value="EPSP_synthase_CS"/>
</dbReference>
<dbReference type="GO" id="GO:0008652">
    <property type="term" value="P:amino acid biosynthetic process"/>
    <property type="evidence" value="ECO:0007669"/>
    <property type="project" value="UniProtKB-KW"/>
</dbReference>
<dbReference type="RefSeq" id="WP_120165994.1">
    <property type="nucleotide sequence ID" value="NZ_MCIB01000001.1"/>
</dbReference>
<keyword evidence="5 9" id="KW-0028">Amino-acid biosynthesis</keyword>
<evidence type="ECO:0000259" key="10">
    <source>
        <dbReference type="Pfam" id="PF00275"/>
    </source>
</evidence>
<keyword evidence="12" id="KW-1185">Reference proteome</keyword>
<dbReference type="GO" id="GO:0009423">
    <property type="term" value="P:chorismate biosynthetic process"/>
    <property type="evidence" value="ECO:0007669"/>
    <property type="project" value="UniProtKB-UniRule"/>
</dbReference>
<dbReference type="GO" id="GO:0003866">
    <property type="term" value="F:3-phosphoshikimate 1-carboxyvinyltransferase activity"/>
    <property type="evidence" value="ECO:0007669"/>
    <property type="project" value="UniProtKB-UniRule"/>
</dbReference>
<evidence type="ECO:0000256" key="7">
    <source>
        <dbReference type="ARBA" id="ARBA00023141"/>
    </source>
</evidence>
<dbReference type="FunFam" id="3.65.10.10:FF:000006">
    <property type="entry name" value="3-phosphoshikimate 1-carboxyvinyltransferase"/>
    <property type="match status" value="1"/>
</dbReference>
<comment type="function">
    <text evidence="1 9">Catalyzes the transfer of the enolpyruvyl moiety of phosphoenolpyruvate (PEP) to the 5-hydroxyl of shikimate-3-phosphate (S3P) to produce enolpyruvyl shikimate-3-phosphate and inorganic phosphate.</text>
</comment>
<feature type="domain" description="Enolpyruvate transferase" evidence="10">
    <location>
        <begin position="9"/>
        <end position="419"/>
    </location>
</feature>
<accession>A0A419T9Y1</accession>
<reference evidence="11 12" key="1">
    <citation type="submission" date="2016-08" db="EMBL/GenBank/DDBJ databases">
        <title>Novel Firmicutes and Novel Genomes.</title>
        <authorList>
            <person name="Poppleton D.I."/>
            <person name="Gribaldo S."/>
        </authorList>
    </citation>
    <scope>NUCLEOTIDE SEQUENCE [LARGE SCALE GENOMIC DNA]</scope>
    <source>
        <strain evidence="11 12">CTT3</strain>
    </source>
</reference>
<dbReference type="InterPro" id="IPR013792">
    <property type="entry name" value="RNA3'P_cycl/enolpyr_Trfase_a/b"/>
</dbReference>
<dbReference type="CDD" id="cd01556">
    <property type="entry name" value="EPSP_synthase"/>
    <property type="match status" value="1"/>
</dbReference>
<comment type="caution">
    <text evidence="11">The sequence shown here is derived from an EMBL/GenBank/DDBJ whole genome shotgun (WGS) entry which is preliminary data.</text>
</comment>
<sequence>MKIKGGNVYLKGEIEVPGDKSISHRAIMIGALSDGRTEVHNFLLGKDCLSTVECFRNMGVNIDIKKNKVFIEGPGLKGLKEPKKTLNVGNSGTTIRLLSGILAGQNFTSYITGDKSIQRRPMDRIITPLRKMGANIKGKDDKFAPLEIRPSNRLKGITYKQPVASAQVKSCLLFAGLYSEGITKVIQPKISRDHTERMLKYFGADIKVTGNEVYIKSGNKLKGKKVIVPGDISSAAFFMVAALILKGSKLTLKNVGLNETRTGIIDVLKAMGGNIKISNLKTVNNEPIGDIHVKHSKLKGVTIEGDLIPRLIDEIPIIAVAASVAEGTTIIKDASELKVKESNRIKAMVDELTKMGVDIEEREDGMIIKGNKKLNSAFLKTYADHRIAMSLSIASLYADGESELEETDSIAVSFPNFFNLVDKVKS</sequence>
<evidence type="ECO:0000313" key="12">
    <source>
        <dbReference type="Proteomes" id="UP000284177"/>
    </source>
</evidence>
<feature type="binding site" evidence="9">
    <location>
        <position position="21"/>
    </location>
    <ligand>
        <name>3-phosphoshikimate</name>
        <dbReference type="ChEBI" id="CHEBI:145989"/>
    </ligand>
</feature>
<evidence type="ECO:0000256" key="8">
    <source>
        <dbReference type="ARBA" id="ARBA00044633"/>
    </source>
</evidence>